<dbReference type="RefSeq" id="WP_105749018.1">
    <property type="nucleotide sequence ID" value="NZ_PVLQ01000053.1"/>
</dbReference>
<comment type="caution">
    <text evidence="1">The sequence shown here is derived from an EMBL/GenBank/DDBJ whole genome shotgun (WGS) entry which is preliminary data.</text>
</comment>
<gene>
    <name evidence="1" type="ORF">C6P64_13120</name>
</gene>
<protein>
    <submittedName>
        <fullName evidence="1">Uncharacterized protein</fullName>
    </submittedName>
</protein>
<dbReference type="Proteomes" id="UP000238589">
    <property type="component" value="Unassembled WGS sequence"/>
</dbReference>
<proteinExistence type="predicted"/>
<dbReference type="OrthoDB" id="8686783at2"/>
<evidence type="ECO:0000313" key="2">
    <source>
        <dbReference type="Proteomes" id="UP000238589"/>
    </source>
</evidence>
<accession>A0A2S9K2P0</accession>
<sequence length="123" mass="13653">MLAVTTMQEQAARLMDLWSRLSAQHIALGCSCNMGGISVTLEDFERDIADYLWAESERLGRPDVVDFLLQPGPIESQDRAIRLILARIEEGEAIPEVADWLLPRMKKTLESFASLHGPTGGLT</sequence>
<organism evidence="1 2">
    <name type="scientific">Malikia granosa</name>
    <dbReference type="NCBI Taxonomy" id="263067"/>
    <lineage>
        <taxon>Bacteria</taxon>
        <taxon>Pseudomonadati</taxon>
        <taxon>Pseudomonadota</taxon>
        <taxon>Betaproteobacteria</taxon>
        <taxon>Burkholderiales</taxon>
        <taxon>Comamonadaceae</taxon>
        <taxon>Malikia</taxon>
    </lineage>
</organism>
<reference evidence="1 2" key="1">
    <citation type="submission" date="2018-03" db="EMBL/GenBank/DDBJ databases">
        <title>Comparative genomics illustrates the genes involved in a hyperalkaliphilic mechanisms of Serpentinomonas isolated from highly-alkaline calcium-rich serpentinized springs.</title>
        <authorList>
            <person name="Suzuki S."/>
            <person name="Ishii S."/>
            <person name="Walworth N."/>
            <person name="Bird L."/>
            <person name="Kuenen J.G."/>
            <person name="Nealson K.H."/>
        </authorList>
    </citation>
    <scope>NUCLEOTIDE SEQUENCE [LARGE SCALE GENOMIC DNA]</scope>
    <source>
        <strain evidence="1 2">P1</strain>
    </source>
</reference>
<dbReference type="AlphaFoldDB" id="A0A2S9K2P0"/>
<keyword evidence="2" id="KW-1185">Reference proteome</keyword>
<dbReference type="EMBL" id="PVLQ01000053">
    <property type="protein sequence ID" value="PRD64664.1"/>
    <property type="molecule type" value="Genomic_DNA"/>
</dbReference>
<name>A0A2S9K2P0_9BURK</name>
<evidence type="ECO:0000313" key="1">
    <source>
        <dbReference type="EMBL" id="PRD64664.1"/>
    </source>
</evidence>